<dbReference type="InterPro" id="IPR009577">
    <property type="entry name" value="Sm_multidrug_ex"/>
</dbReference>
<dbReference type="AlphaFoldDB" id="A0A6N9Q5P3"/>
<evidence type="ECO:0000313" key="3">
    <source>
        <dbReference type="Proteomes" id="UP000448943"/>
    </source>
</evidence>
<dbReference type="EMBL" id="SIJB01000030">
    <property type="protein sequence ID" value="NBI30168.1"/>
    <property type="molecule type" value="Genomic_DNA"/>
</dbReference>
<organism evidence="2 3">
    <name type="scientific">Chengkuizengella marina</name>
    <dbReference type="NCBI Taxonomy" id="2507566"/>
    <lineage>
        <taxon>Bacteria</taxon>
        <taxon>Bacillati</taxon>
        <taxon>Bacillota</taxon>
        <taxon>Bacilli</taxon>
        <taxon>Bacillales</taxon>
        <taxon>Paenibacillaceae</taxon>
        <taxon>Chengkuizengella</taxon>
    </lineage>
</organism>
<dbReference type="OrthoDB" id="6400183at2"/>
<accession>A0A6N9Q5P3</accession>
<feature type="transmembrane region" description="Helical" evidence="1">
    <location>
        <begin position="124"/>
        <end position="150"/>
    </location>
</feature>
<feature type="transmembrane region" description="Helical" evidence="1">
    <location>
        <begin position="7"/>
        <end position="33"/>
    </location>
</feature>
<gene>
    <name evidence="2" type="ORF">ERL59_14550</name>
</gene>
<evidence type="ECO:0000313" key="2">
    <source>
        <dbReference type="EMBL" id="NBI30168.1"/>
    </source>
</evidence>
<feature type="transmembrane region" description="Helical" evidence="1">
    <location>
        <begin position="91"/>
        <end position="112"/>
    </location>
</feature>
<keyword evidence="1" id="KW-0472">Membrane</keyword>
<proteinExistence type="predicted"/>
<reference evidence="2 3" key="1">
    <citation type="submission" date="2019-01" db="EMBL/GenBank/DDBJ databases">
        <title>Chengkuizengella sp. nov., isolated from deep-sea sediment of East Pacific Ocean.</title>
        <authorList>
            <person name="Yang J."/>
            <person name="Lai Q."/>
            <person name="Shao Z."/>
        </authorList>
    </citation>
    <scope>NUCLEOTIDE SEQUENCE [LARGE SCALE GENOMIC DNA]</scope>
    <source>
        <strain evidence="2 3">YPA3-1-1</strain>
    </source>
</reference>
<sequence>MNFFELLWAYLLVFIFSAIPLFEAYAVIPIAIVAGLSPIPVVIIGLSGNILTVFLLILFIEKIKEWRNKKNKKQKVTNKRSLRAEKLWKRYGLIGLTLIGPLLVGSHLTSFMSLVFGGTKTKTLYWMIISITMWSLLFSILTYFGVNMFLPESDGFLIKYFNN</sequence>
<keyword evidence="3" id="KW-1185">Reference proteome</keyword>
<feature type="transmembrane region" description="Helical" evidence="1">
    <location>
        <begin position="39"/>
        <end position="60"/>
    </location>
</feature>
<evidence type="ECO:0000256" key="1">
    <source>
        <dbReference type="SAM" id="Phobius"/>
    </source>
</evidence>
<keyword evidence="2" id="KW-0238">DNA-binding</keyword>
<protein>
    <submittedName>
        <fullName evidence="2">DNA-binding protein</fullName>
    </submittedName>
</protein>
<dbReference type="RefSeq" id="WP_160646980.1">
    <property type="nucleotide sequence ID" value="NZ_SIJB01000030.1"/>
</dbReference>
<comment type="caution">
    <text evidence="2">The sequence shown here is derived from an EMBL/GenBank/DDBJ whole genome shotgun (WGS) entry which is preliminary data.</text>
</comment>
<keyword evidence="1" id="KW-1133">Transmembrane helix</keyword>
<keyword evidence="1" id="KW-0812">Transmembrane</keyword>
<dbReference type="GO" id="GO:0003677">
    <property type="term" value="F:DNA binding"/>
    <property type="evidence" value="ECO:0007669"/>
    <property type="project" value="UniProtKB-KW"/>
</dbReference>
<name>A0A6N9Q5P3_9BACL</name>
<dbReference type="Proteomes" id="UP000448943">
    <property type="component" value="Unassembled WGS sequence"/>
</dbReference>
<dbReference type="Pfam" id="PF06695">
    <property type="entry name" value="Sm_multidrug_ex"/>
    <property type="match status" value="1"/>
</dbReference>